<proteinExistence type="predicted"/>
<comment type="caution">
    <text evidence="2">The sequence shown here is derived from an EMBL/GenBank/DDBJ whole genome shotgun (WGS) entry which is preliminary data.</text>
</comment>
<name>A0AAD3TXP4_9TREE</name>
<dbReference type="AlphaFoldDB" id="A0AAD3TXP4"/>
<feature type="region of interest" description="Disordered" evidence="1">
    <location>
        <begin position="271"/>
        <end position="295"/>
    </location>
</feature>
<evidence type="ECO:0008006" key="4">
    <source>
        <dbReference type="Google" id="ProtNLM"/>
    </source>
</evidence>
<protein>
    <recommendedName>
        <fullName evidence="4">Elongator complex protein 5</fullName>
    </recommendedName>
</protein>
<gene>
    <name evidence="2" type="ORF">CspeluHIS016_0504730</name>
</gene>
<dbReference type="EMBL" id="BTCM01000005">
    <property type="protein sequence ID" value="GMK58441.1"/>
    <property type="molecule type" value="Genomic_DNA"/>
</dbReference>
<sequence length="295" mass="31486">MTLLEQVLTGGAPAHLVVIRHALAASPWPLVRAMLSNGPVLAITLLPPSPEIPGKVLDLSGAVPGYSERDVEAEIMHAVADLAPGTQVLLDAADVLVEDHPRAWRILRALISATARPGSRFILPVPSSSPVTDDVLSASFSSSLALLTPLPPRLVQSTIDTYLLTDPDRLPFLLESAADRGAADLPVLRDMETPSPDAVVLVLLRKATGGAKGIQRSVEGFRAHPVPVEDMVNFRPVAVTKVTTHADLNLPFNLSLTEQQREARGAVPLPYAHEGEGADLGMGMDWSDDEEDEEI</sequence>
<reference evidence="2" key="1">
    <citation type="journal article" date="2023" name="BMC Genomics">
        <title>Chromosome-level genome assemblies of Cutaneotrichosporon spp. (Trichosporonales, Basidiomycota) reveal imbalanced evolution between nucleotide sequences and chromosome synteny.</title>
        <authorList>
            <person name="Kobayashi Y."/>
            <person name="Kayamori A."/>
            <person name="Aoki K."/>
            <person name="Shiwa Y."/>
            <person name="Matsutani M."/>
            <person name="Fujita N."/>
            <person name="Sugita T."/>
            <person name="Iwasaki W."/>
            <person name="Tanaka N."/>
            <person name="Takashima M."/>
        </authorList>
    </citation>
    <scope>NUCLEOTIDE SEQUENCE</scope>
    <source>
        <strain evidence="2">HIS016</strain>
    </source>
</reference>
<dbReference type="Proteomes" id="UP001222932">
    <property type="component" value="Unassembled WGS sequence"/>
</dbReference>
<evidence type="ECO:0000256" key="1">
    <source>
        <dbReference type="SAM" id="MobiDB-lite"/>
    </source>
</evidence>
<feature type="compositionally biased region" description="Acidic residues" evidence="1">
    <location>
        <begin position="286"/>
        <end position="295"/>
    </location>
</feature>
<reference evidence="2" key="2">
    <citation type="submission" date="2023-06" db="EMBL/GenBank/DDBJ databases">
        <authorList>
            <person name="Kobayashi Y."/>
            <person name="Kayamori A."/>
            <person name="Aoki K."/>
            <person name="Shiwa Y."/>
            <person name="Fujita N."/>
            <person name="Sugita T."/>
            <person name="Iwasaki W."/>
            <person name="Tanaka N."/>
            <person name="Takashima M."/>
        </authorList>
    </citation>
    <scope>NUCLEOTIDE SEQUENCE</scope>
    <source>
        <strain evidence="2">HIS016</strain>
    </source>
</reference>
<keyword evidence="3" id="KW-1185">Reference proteome</keyword>
<evidence type="ECO:0000313" key="3">
    <source>
        <dbReference type="Proteomes" id="UP001222932"/>
    </source>
</evidence>
<evidence type="ECO:0000313" key="2">
    <source>
        <dbReference type="EMBL" id="GMK58441.1"/>
    </source>
</evidence>
<organism evidence="2 3">
    <name type="scientific">Cutaneotrichosporon spelunceum</name>
    <dbReference type="NCBI Taxonomy" id="1672016"/>
    <lineage>
        <taxon>Eukaryota</taxon>
        <taxon>Fungi</taxon>
        <taxon>Dikarya</taxon>
        <taxon>Basidiomycota</taxon>
        <taxon>Agaricomycotina</taxon>
        <taxon>Tremellomycetes</taxon>
        <taxon>Trichosporonales</taxon>
        <taxon>Trichosporonaceae</taxon>
        <taxon>Cutaneotrichosporon</taxon>
    </lineage>
</organism>
<accession>A0AAD3TXP4</accession>